<evidence type="ECO:0000313" key="4">
    <source>
        <dbReference type="Proteomes" id="UP001198242"/>
    </source>
</evidence>
<protein>
    <recommendedName>
        <fullName evidence="2">UPF0102 protein LKE05_01810</fullName>
    </recommendedName>
</protein>
<evidence type="ECO:0000256" key="1">
    <source>
        <dbReference type="ARBA" id="ARBA00006738"/>
    </source>
</evidence>
<keyword evidence="4" id="KW-1185">Reference proteome</keyword>
<organism evidence="3 4">
    <name type="scientific">Hominilimicola fabiformis</name>
    <dbReference type="NCBI Taxonomy" id="2885356"/>
    <lineage>
        <taxon>Bacteria</taxon>
        <taxon>Bacillati</taxon>
        <taxon>Bacillota</taxon>
        <taxon>Clostridia</taxon>
        <taxon>Eubacteriales</taxon>
        <taxon>Oscillospiraceae</taxon>
        <taxon>Hominilimicola</taxon>
    </lineage>
</organism>
<reference evidence="3 4" key="1">
    <citation type="submission" date="2021-10" db="EMBL/GenBank/DDBJ databases">
        <title>Anaerobic single-cell dispensing facilitates the cultivation of human gut bacteria.</title>
        <authorList>
            <person name="Afrizal A."/>
        </authorList>
    </citation>
    <scope>NUCLEOTIDE SEQUENCE [LARGE SCALE GENOMIC DNA]</scope>
    <source>
        <strain evidence="3 4">CLA-AA-H232</strain>
    </source>
</reference>
<dbReference type="HAMAP" id="MF_00048">
    <property type="entry name" value="UPF0102"/>
    <property type="match status" value="1"/>
</dbReference>
<dbReference type="InterPro" id="IPR003509">
    <property type="entry name" value="UPF0102_YraN-like"/>
</dbReference>
<comment type="caution">
    <text evidence="3">The sequence shown here is derived from an EMBL/GenBank/DDBJ whole genome shotgun (WGS) entry which is preliminary data.</text>
</comment>
<dbReference type="AlphaFoldDB" id="A0AAE3DX85"/>
<dbReference type="SUPFAM" id="SSF52980">
    <property type="entry name" value="Restriction endonuclease-like"/>
    <property type="match status" value="1"/>
</dbReference>
<dbReference type="RefSeq" id="WP_117965449.1">
    <property type="nucleotide sequence ID" value="NZ_JAJEQM010000002.1"/>
</dbReference>
<comment type="similarity">
    <text evidence="1 2">Belongs to the UPF0102 family.</text>
</comment>
<dbReference type="Gene3D" id="3.40.1350.10">
    <property type="match status" value="1"/>
</dbReference>
<dbReference type="GO" id="GO:0003676">
    <property type="term" value="F:nucleic acid binding"/>
    <property type="evidence" value="ECO:0007669"/>
    <property type="project" value="InterPro"/>
</dbReference>
<dbReference type="InterPro" id="IPR011335">
    <property type="entry name" value="Restrct_endonuc-II-like"/>
</dbReference>
<gene>
    <name evidence="3" type="ORF">LKE05_01810</name>
</gene>
<dbReference type="PANTHER" id="PTHR34039:SF1">
    <property type="entry name" value="UPF0102 PROTEIN YRAN"/>
    <property type="match status" value="1"/>
</dbReference>
<proteinExistence type="inferred from homology"/>
<dbReference type="EMBL" id="JAJEQM010000002">
    <property type="protein sequence ID" value="MCC2209531.1"/>
    <property type="molecule type" value="Genomic_DNA"/>
</dbReference>
<dbReference type="NCBIfam" id="NF009150">
    <property type="entry name" value="PRK12497.1-3"/>
    <property type="match status" value="1"/>
</dbReference>
<dbReference type="PANTHER" id="PTHR34039">
    <property type="entry name" value="UPF0102 PROTEIN YRAN"/>
    <property type="match status" value="1"/>
</dbReference>
<accession>A0AAE3DX85</accession>
<evidence type="ECO:0000313" key="3">
    <source>
        <dbReference type="EMBL" id="MCC2209531.1"/>
    </source>
</evidence>
<dbReference type="InterPro" id="IPR011856">
    <property type="entry name" value="tRNA_endonuc-like_dom_sf"/>
</dbReference>
<dbReference type="CDD" id="cd20736">
    <property type="entry name" value="PoNe_Nuclease"/>
    <property type="match status" value="1"/>
</dbReference>
<name>A0AAE3DX85_9FIRM</name>
<sequence>MTTKEIGDFGEKAAEDYLVEMDYLILERNYRLKFGEIDIIAAKDGGLVFVEVKTRKSNLFGEPSEYVDRKKQERVKKAAMVYADVENTDMRFDVIEVFYEEKNGELFLVKVNHIENAF</sequence>
<evidence type="ECO:0000256" key="2">
    <source>
        <dbReference type="HAMAP-Rule" id="MF_00048"/>
    </source>
</evidence>
<dbReference type="Pfam" id="PF02021">
    <property type="entry name" value="UPF0102"/>
    <property type="match status" value="1"/>
</dbReference>
<dbReference type="Proteomes" id="UP001198242">
    <property type="component" value="Unassembled WGS sequence"/>
</dbReference>